<reference evidence="2" key="1">
    <citation type="submission" date="2021-02" db="EMBL/GenBank/DDBJ databases">
        <authorList>
            <person name="Nowell W R."/>
        </authorList>
    </citation>
    <scope>NUCLEOTIDE SEQUENCE</scope>
</reference>
<keyword evidence="1" id="KW-0472">Membrane</keyword>
<gene>
    <name evidence="2" type="ORF">XAT740_LOCUS46041</name>
</gene>
<evidence type="ECO:0000256" key="1">
    <source>
        <dbReference type="SAM" id="Phobius"/>
    </source>
</evidence>
<evidence type="ECO:0000313" key="3">
    <source>
        <dbReference type="Proteomes" id="UP000663828"/>
    </source>
</evidence>
<evidence type="ECO:0000313" key="2">
    <source>
        <dbReference type="EMBL" id="CAF1586136.1"/>
    </source>
</evidence>
<sequence>MAQCFDTWTNQYVYCTSNRSAYIAVGVIIPVLIFILIILILLYRRYKLKKYQRDQQLFAMNTIVPIHNHDEQQQAPYSSAYPPTYTTVTENPYEKPPSYEQTVQEISEVNRTANDPAAILPATAMTSAAAVQTINPSRN</sequence>
<protein>
    <submittedName>
        <fullName evidence="2">Uncharacterized protein</fullName>
    </submittedName>
</protein>
<proteinExistence type="predicted"/>
<dbReference type="Proteomes" id="UP000663828">
    <property type="component" value="Unassembled WGS sequence"/>
</dbReference>
<keyword evidence="3" id="KW-1185">Reference proteome</keyword>
<dbReference type="AlphaFoldDB" id="A0A815ZQ56"/>
<dbReference type="EMBL" id="CAJNOR010006113">
    <property type="protein sequence ID" value="CAF1586136.1"/>
    <property type="molecule type" value="Genomic_DNA"/>
</dbReference>
<accession>A0A815ZQ56</accession>
<name>A0A815ZQ56_ADIRI</name>
<organism evidence="2 3">
    <name type="scientific">Adineta ricciae</name>
    <name type="common">Rotifer</name>
    <dbReference type="NCBI Taxonomy" id="249248"/>
    <lineage>
        <taxon>Eukaryota</taxon>
        <taxon>Metazoa</taxon>
        <taxon>Spiralia</taxon>
        <taxon>Gnathifera</taxon>
        <taxon>Rotifera</taxon>
        <taxon>Eurotatoria</taxon>
        <taxon>Bdelloidea</taxon>
        <taxon>Adinetida</taxon>
        <taxon>Adinetidae</taxon>
        <taxon>Adineta</taxon>
    </lineage>
</organism>
<keyword evidence="1" id="KW-1133">Transmembrane helix</keyword>
<keyword evidence="1" id="KW-0812">Transmembrane</keyword>
<feature type="transmembrane region" description="Helical" evidence="1">
    <location>
        <begin position="20"/>
        <end position="43"/>
    </location>
</feature>
<comment type="caution">
    <text evidence="2">The sequence shown here is derived from an EMBL/GenBank/DDBJ whole genome shotgun (WGS) entry which is preliminary data.</text>
</comment>